<evidence type="ECO:0000256" key="7">
    <source>
        <dbReference type="ARBA" id="ARBA00023136"/>
    </source>
</evidence>
<feature type="domain" description="Fibronectin type-III" evidence="13">
    <location>
        <begin position="204"/>
        <end position="296"/>
    </location>
</feature>
<dbReference type="SUPFAM" id="SSF52799">
    <property type="entry name" value="(Phosphotyrosine protein) phosphatases II"/>
    <property type="match status" value="2"/>
</dbReference>
<reference evidence="14 15" key="1">
    <citation type="submission" date="2016-07" db="EMBL/GenBank/DDBJ databases">
        <title>Disparate Historic Effective Population Sizes Predicted by Modern Levels of Genome Diversity for the Scaled Quail (Callipepla squamata) and the Northern Bobwhite (Colinus virginianus): Inferences from First and Second Generation Draft Genome Assemblies for Sympatric New World Quail.</title>
        <authorList>
            <person name="Oldeschulte D.L."/>
            <person name="Halley Y.A."/>
            <person name="Bhattarai E.K."/>
            <person name="Brashear W.A."/>
            <person name="Hill J."/>
            <person name="Metz R.P."/>
            <person name="Johnson C.D."/>
            <person name="Rollins D."/>
            <person name="Peterson M.J."/>
            <person name="Bickhart D.M."/>
            <person name="Decker J.E."/>
            <person name="Seabury C.M."/>
        </authorList>
    </citation>
    <scope>NUCLEOTIDE SEQUENCE [LARGE SCALE GENOMIC DNA]</scope>
    <source>
        <strain evidence="14 15">Texas</strain>
        <tissue evidence="14">Leg muscle</tissue>
    </source>
</reference>
<dbReference type="PANTHER" id="PTHR19134">
    <property type="entry name" value="RECEPTOR-TYPE TYROSINE-PROTEIN PHOSPHATASE"/>
    <property type="match status" value="1"/>
</dbReference>
<dbReference type="InterPro" id="IPR003961">
    <property type="entry name" value="FN3_dom"/>
</dbReference>
<dbReference type="STRING" id="9009.A0A226NM17"/>
<feature type="compositionally biased region" description="Acidic residues" evidence="9">
    <location>
        <begin position="619"/>
        <end position="631"/>
    </location>
</feature>
<dbReference type="SMART" id="SM00060">
    <property type="entry name" value="FN3"/>
    <property type="match status" value="2"/>
</dbReference>
<keyword evidence="7 10" id="KW-0472">Membrane</keyword>
<evidence type="ECO:0000256" key="10">
    <source>
        <dbReference type="SAM" id="Phobius"/>
    </source>
</evidence>
<dbReference type="OrthoDB" id="5794147at2759"/>
<name>A0A226NM17_CALSU</name>
<evidence type="ECO:0000256" key="5">
    <source>
        <dbReference type="ARBA" id="ARBA00022801"/>
    </source>
</evidence>
<dbReference type="PROSITE" id="PS50853">
    <property type="entry name" value="FN3"/>
    <property type="match status" value="1"/>
</dbReference>
<evidence type="ECO:0000256" key="1">
    <source>
        <dbReference type="ARBA" id="ARBA00004167"/>
    </source>
</evidence>
<dbReference type="InterPro" id="IPR029021">
    <property type="entry name" value="Prot-tyrosine_phosphatase-like"/>
</dbReference>
<evidence type="ECO:0000256" key="9">
    <source>
        <dbReference type="SAM" id="MobiDB-lite"/>
    </source>
</evidence>
<keyword evidence="10" id="KW-1133">Transmembrane helix</keyword>
<dbReference type="GO" id="GO:0004725">
    <property type="term" value="F:protein tyrosine phosphatase activity"/>
    <property type="evidence" value="ECO:0007669"/>
    <property type="project" value="UniProtKB-EC"/>
</dbReference>
<dbReference type="SUPFAM" id="SSF49265">
    <property type="entry name" value="Fibronectin type III"/>
    <property type="match status" value="1"/>
</dbReference>
<keyword evidence="15" id="KW-1185">Reference proteome</keyword>
<dbReference type="EC" id="3.1.3.48" evidence="3"/>
<dbReference type="GO" id="GO:0016020">
    <property type="term" value="C:membrane"/>
    <property type="evidence" value="ECO:0007669"/>
    <property type="project" value="UniProtKB-SubCell"/>
</dbReference>
<keyword evidence="10" id="KW-0812">Transmembrane</keyword>
<dbReference type="InterPro" id="IPR003595">
    <property type="entry name" value="Tyr_Pase_cat"/>
</dbReference>
<dbReference type="InterPro" id="IPR050348">
    <property type="entry name" value="Protein-Tyr_Phosphatase"/>
</dbReference>
<dbReference type="Pfam" id="PF00041">
    <property type="entry name" value="fn3"/>
    <property type="match status" value="1"/>
</dbReference>
<dbReference type="PRINTS" id="PR00700">
    <property type="entry name" value="PRTYPHPHTASE"/>
</dbReference>
<dbReference type="PROSITE" id="PS50056">
    <property type="entry name" value="TYR_PHOSPHATASE_2"/>
    <property type="match status" value="1"/>
</dbReference>
<dbReference type="CDD" id="cd14558">
    <property type="entry name" value="R-PTP-C-2"/>
    <property type="match status" value="1"/>
</dbReference>
<accession>A0A226NM17</accession>
<evidence type="ECO:0000256" key="8">
    <source>
        <dbReference type="ARBA" id="ARBA00051722"/>
    </source>
</evidence>
<evidence type="ECO:0000259" key="11">
    <source>
        <dbReference type="PROSITE" id="PS50055"/>
    </source>
</evidence>
<dbReference type="InterPro" id="IPR013783">
    <property type="entry name" value="Ig-like_fold"/>
</dbReference>
<comment type="caution">
    <text evidence="14">The sequence shown here is derived from an EMBL/GenBank/DDBJ whole genome shotgun (WGS) entry which is preliminary data.</text>
</comment>
<feature type="region of interest" description="Disordered" evidence="9">
    <location>
        <begin position="575"/>
        <end position="631"/>
    </location>
</feature>
<dbReference type="EMBL" id="MCFN01000018">
    <property type="protein sequence ID" value="OXB68279.1"/>
    <property type="molecule type" value="Genomic_DNA"/>
</dbReference>
<feature type="domain" description="Tyrosine-protein phosphatase" evidence="11">
    <location>
        <begin position="466"/>
        <end position="527"/>
    </location>
</feature>
<keyword evidence="6" id="KW-0904">Protein phosphatase</keyword>
<protein>
    <recommendedName>
        <fullName evidence="3">protein-tyrosine-phosphatase</fullName>
        <ecNumber evidence="3">3.1.3.48</ecNumber>
    </recommendedName>
</protein>
<evidence type="ECO:0000313" key="14">
    <source>
        <dbReference type="EMBL" id="OXB68279.1"/>
    </source>
</evidence>
<evidence type="ECO:0000256" key="4">
    <source>
        <dbReference type="ARBA" id="ARBA00022729"/>
    </source>
</evidence>
<feature type="compositionally biased region" description="Basic and acidic residues" evidence="9">
    <location>
        <begin position="607"/>
        <end position="618"/>
    </location>
</feature>
<dbReference type="InterPro" id="IPR000387">
    <property type="entry name" value="Tyr_Pase_dom"/>
</dbReference>
<comment type="subcellular location">
    <subcellularLocation>
        <location evidence="1">Membrane</location>
        <topology evidence="1">Single-pass membrane protein</topology>
    </subcellularLocation>
</comment>
<dbReference type="PANTHER" id="PTHR19134:SF562">
    <property type="entry name" value="PROTEIN-TYROSINE-PHOSPHATASE"/>
    <property type="match status" value="1"/>
</dbReference>
<comment type="similarity">
    <text evidence="2">Belongs to the protein-tyrosine phosphatase family.</text>
</comment>
<dbReference type="InterPro" id="IPR000242">
    <property type="entry name" value="PTP_cat"/>
</dbReference>
<gene>
    <name evidence="14" type="ORF">ASZ78_016680</name>
</gene>
<feature type="transmembrane region" description="Helical" evidence="10">
    <location>
        <begin position="390"/>
        <end position="414"/>
    </location>
</feature>
<keyword evidence="4" id="KW-0732">Signal</keyword>
<dbReference type="Proteomes" id="UP000198323">
    <property type="component" value="Unassembled WGS sequence"/>
</dbReference>
<dbReference type="InterPro" id="IPR036116">
    <property type="entry name" value="FN3_sf"/>
</dbReference>
<dbReference type="Gene3D" id="3.90.190.10">
    <property type="entry name" value="Protein tyrosine phosphatase superfamily"/>
    <property type="match status" value="3"/>
</dbReference>
<dbReference type="SMART" id="SM00404">
    <property type="entry name" value="PTPc_motif"/>
    <property type="match status" value="1"/>
</dbReference>
<dbReference type="PROSITE" id="PS50055">
    <property type="entry name" value="TYR_PHOSPHATASE_PTP"/>
    <property type="match status" value="2"/>
</dbReference>
<sequence length="924" mass="105880">EFRQQQLKVPRQQQKNLVVRKKLLIRLSCGTNNIDYTITIDKNDSTEVMLENMKGNRKYDIFLGNSSISQVSGSNNRATLNRCERYTVKSENCGDIYLTIPPDENRYTFEASDIGNNYSMFRLDSLCGDCQDACTNLTAICKTNVFVSTDSTSVKDYKKLSDGTVLVNSLSPDTEYTCYITVHFFDKNFTKEKRIATDYASPKAPENLRVESNARNVTVTWMKPTSTSEKHIDGYLVMCNDTTKKNFVMNTTSFICDGLEPYSHGNVSVTAFKKSKYEDEIIEGEPVKDNFQTAPAKPEKVTDFHIKLIADNAVQVSCRNQKVYGSETRFELSWNYSSGIYKNQSKHECNFIIRDLYYLTKYTFEIYVFNGKYNGEPVRMEKNTRYNSRALIIFLVFLIVVTSIALLLVLYKIYDLHQKKLSNSSEVISLVGVKDDERQLLNIEPIPSEKLLETYKRKIADEGRLFLDEFQSIPRIFTKFPMKEAKRSHNQNKNRYIDILPYDHNRVELSEIPGDPGADYINASYIDNKCAQYWPSMENGSATYGDIIVKINESKMCPDYIIQKLHITNRLPSYKGWRTQNTGNREENKSKNRNANTIPYDFNRVPIRSEEEQSKEGEHESEDSSDEDSDCEESSKYINASFITGYWGPKAMIATQGPLQETISDFWQMVFQRKVKVIVMLTELKEGDQELCAQYWGEGKQTYDGIEVQMTDVNCYPSYTIRAFDVTHLKRKETQKVYQYQYHKWNGLDVPEEPRDLVNMILSLKQKVPSRPASEDSRNSRSVPLVIHCCDGSQQTGVFCALMTLLESAETEEVIDVFQVVKALRRSRLGVVSTFEHYQFLYDTIASTYPAQNGQIKNIQQEDKVEFCNEVEKKDQETDLITIDLTSSTAEENEASECCDDSKAADTSKGTESSTNGPTTPVLT</sequence>
<keyword evidence="5" id="KW-0378">Hydrolase</keyword>
<dbReference type="CDD" id="cd00063">
    <property type="entry name" value="FN3"/>
    <property type="match status" value="2"/>
</dbReference>
<evidence type="ECO:0000256" key="6">
    <source>
        <dbReference type="ARBA" id="ARBA00022912"/>
    </source>
</evidence>
<comment type="catalytic activity">
    <reaction evidence="8">
        <text>O-phospho-L-tyrosyl-[protein] + H2O = L-tyrosyl-[protein] + phosphate</text>
        <dbReference type="Rhea" id="RHEA:10684"/>
        <dbReference type="Rhea" id="RHEA-COMP:10136"/>
        <dbReference type="Rhea" id="RHEA-COMP:20101"/>
        <dbReference type="ChEBI" id="CHEBI:15377"/>
        <dbReference type="ChEBI" id="CHEBI:43474"/>
        <dbReference type="ChEBI" id="CHEBI:46858"/>
        <dbReference type="ChEBI" id="CHEBI:61978"/>
        <dbReference type="EC" id="3.1.3.48"/>
    </reaction>
</comment>
<feature type="domain" description="Tyrosine-protein phosphatase" evidence="11">
    <location>
        <begin position="582"/>
        <end position="848"/>
    </location>
</feature>
<feature type="domain" description="Tyrosine specific protein phosphatases" evidence="12">
    <location>
        <begin position="755"/>
        <end position="839"/>
    </location>
</feature>
<evidence type="ECO:0000256" key="2">
    <source>
        <dbReference type="ARBA" id="ARBA00009580"/>
    </source>
</evidence>
<feature type="compositionally biased region" description="Polar residues" evidence="9">
    <location>
        <begin position="908"/>
        <end position="924"/>
    </location>
</feature>
<proteinExistence type="inferred from homology"/>
<feature type="non-terminal residue" evidence="14">
    <location>
        <position position="1"/>
    </location>
</feature>
<organism evidence="14 15">
    <name type="scientific">Callipepla squamata</name>
    <name type="common">Scaled quail</name>
    <dbReference type="NCBI Taxonomy" id="9009"/>
    <lineage>
        <taxon>Eukaryota</taxon>
        <taxon>Metazoa</taxon>
        <taxon>Chordata</taxon>
        <taxon>Craniata</taxon>
        <taxon>Vertebrata</taxon>
        <taxon>Euteleostomi</taxon>
        <taxon>Archelosauria</taxon>
        <taxon>Archosauria</taxon>
        <taxon>Dinosauria</taxon>
        <taxon>Saurischia</taxon>
        <taxon>Theropoda</taxon>
        <taxon>Coelurosauria</taxon>
        <taxon>Aves</taxon>
        <taxon>Neognathae</taxon>
        <taxon>Galloanserae</taxon>
        <taxon>Galliformes</taxon>
        <taxon>Odontophoridae</taxon>
        <taxon>Callipepla</taxon>
    </lineage>
</organism>
<evidence type="ECO:0000259" key="13">
    <source>
        <dbReference type="PROSITE" id="PS50853"/>
    </source>
</evidence>
<feature type="region of interest" description="Disordered" evidence="9">
    <location>
        <begin position="883"/>
        <end position="924"/>
    </location>
</feature>
<dbReference type="SMART" id="SM00194">
    <property type="entry name" value="PTPc"/>
    <property type="match status" value="1"/>
</dbReference>
<dbReference type="FunFam" id="3.90.190.10:FF:000042">
    <property type="entry name" value="receptor-type tyrosine-protein phosphatase C isoform X1"/>
    <property type="match status" value="1"/>
</dbReference>
<evidence type="ECO:0000256" key="3">
    <source>
        <dbReference type="ARBA" id="ARBA00013064"/>
    </source>
</evidence>
<dbReference type="Pfam" id="PF00102">
    <property type="entry name" value="Y_phosphatase"/>
    <property type="match status" value="3"/>
</dbReference>
<evidence type="ECO:0000313" key="15">
    <source>
        <dbReference type="Proteomes" id="UP000198323"/>
    </source>
</evidence>
<evidence type="ECO:0000259" key="12">
    <source>
        <dbReference type="PROSITE" id="PS50056"/>
    </source>
</evidence>
<dbReference type="Gene3D" id="2.60.40.10">
    <property type="entry name" value="Immunoglobulins"/>
    <property type="match status" value="1"/>
</dbReference>
<dbReference type="AlphaFoldDB" id="A0A226NM17"/>